<comment type="catalytic activity">
    <reaction evidence="5">
        <text>pseudouridine(1915) in 23S rRNA + S-adenosyl-L-methionine = N(3)-methylpseudouridine(1915) in 23S rRNA + S-adenosyl-L-homocysteine + H(+)</text>
        <dbReference type="Rhea" id="RHEA:42752"/>
        <dbReference type="Rhea" id="RHEA-COMP:10221"/>
        <dbReference type="Rhea" id="RHEA-COMP:10222"/>
        <dbReference type="ChEBI" id="CHEBI:15378"/>
        <dbReference type="ChEBI" id="CHEBI:57856"/>
        <dbReference type="ChEBI" id="CHEBI:59789"/>
        <dbReference type="ChEBI" id="CHEBI:65314"/>
        <dbReference type="ChEBI" id="CHEBI:74486"/>
        <dbReference type="EC" id="2.1.1.177"/>
    </reaction>
</comment>
<dbReference type="CDD" id="cd18081">
    <property type="entry name" value="RlmH-like"/>
    <property type="match status" value="1"/>
</dbReference>
<evidence type="ECO:0000256" key="3">
    <source>
        <dbReference type="ARBA" id="ARBA00022691"/>
    </source>
</evidence>
<comment type="subunit">
    <text evidence="5">Homodimer.</text>
</comment>
<dbReference type="NCBIfam" id="NF000989">
    <property type="entry name" value="PRK00103.2-3"/>
    <property type="match status" value="1"/>
</dbReference>
<dbReference type="InterPro" id="IPR029028">
    <property type="entry name" value="Alpha/beta_knot_MTases"/>
</dbReference>
<comment type="caution">
    <text evidence="6">The sequence shown here is derived from an EMBL/GenBank/DDBJ whole genome shotgun (WGS) entry which is preliminary data.</text>
</comment>
<feature type="binding site" evidence="5">
    <location>
        <position position="103"/>
    </location>
    <ligand>
        <name>S-adenosyl-L-methionine</name>
        <dbReference type="ChEBI" id="CHEBI:59789"/>
    </ligand>
</feature>
<keyword evidence="3 5" id="KW-0949">S-adenosyl-L-methionine</keyword>
<evidence type="ECO:0000256" key="2">
    <source>
        <dbReference type="ARBA" id="ARBA00022679"/>
    </source>
</evidence>
<protein>
    <recommendedName>
        <fullName evidence="5">Ribosomal RNA large subunit methyltransferase H</fullName>
        <ecNumber evidence="5">2.1.1.177</ecNumber>
    </recommendedName>
    <alternativeName>
        <fullName evidence="5">23S rRNA (pseudouridine1915-N3)-methyltransferase</fullName>
    </alternativeName>
    <alternativeName>
        <fullName evidence="5">23S rRNA m3Psi1915 methyltransferase</fullName>
    </alternativeName>
    <alternativeName>
        <fullName evidence="5">rRNA (pseudouridine-N3-)-methyltransferase RlmH</fullName>
    </alternativeName>
</protein>
<evidence type="ECO:0000256" key="1">
    <source>
        <dbReference type="ARBA" id="ARBA00022603"/>
    </source>
</evidence>
<organism evidence="6 7">
    <name type="scientific">Peiella sedimenti</name>
    <dbReference type="NCBI Taxonomy" id="3061083"/>
    <lineage>
        <taxon>Bacteria</taxon>
        <taxon>Pseudomonadati</taxon>
        <taxon>Pseudomonadota</taxon>
        <taxon>Alphaproteobacteria</taxon>
        <taxon>Caulobacterales</taxon>
        <taxon>Caulobacteraceae</taxon>
        <taxon>Peiella</taxon>
    </lineage>
</organism>
<dbReference type="InterPro" id="IPR029026">
    <property type="entry name" value="tRNA_m1G_MTases_N"/>
</dbReference>
<keyword evidence="5" id="KW-0698">rRNA processing</keyword>
<dbReference type="Pfam" id="PF02590">
    <property type="entry name" value="SPOUT_MTase"/>
    <property type="match status" value="1"/>
</dbReference>
<dbReference type="EC" id="2.1.1.177" evidence="5"/>
<dbReference type="SUPFAM" id="SSF75217">
    <property type="entry name" value="alpha/beta knot"/>
    <property type="match status" value="1"/>
</dbReference>
<evidence type="ECO:0000256" key="4">
    <source>
        <dbReference type="ARBA" id="ARBA00038303"/>
    </source>
</evidence>
<dbReference type="RefSeq" id="WP_302110623.1">
    <property type="nucleotide sequence ID" value="NZ_JAUKTR010000005.1"/>
</dbReference>
<dbReference type="PANTHER" id="PTHR33603:SF1">
    <property type="entry name" value="RIBOSOMAL RNA LARGE SUBUNIT METHYLTRANSFERASE H"/>
    <property type="match status" value="1"/>
</dbReference>
<comment type="similarity">
    <text evidence="4 5">Belongs to the RNA methyltransferase RlmH family.</text>
</comment>
<keyword evidence="7" id="KW-1185">Reference proteome</keyword>
<comment type="subcellular location">
    <subcellularLocation>
        <location evidence="5">Cytoplasm</location>
    </subcellularLocation>
</comment>
<sequence>MRILILAIGRLGRGPEADLVRLYLDRATAAGRALGLGPVEQVEIEPRKPGKAAEAEAILAALPERAVLIACDERGRTLASRAFAGRIEALRDQGERTLVFVIGGADGLDQTVRDPARELLAFGPQTWPHALARVMLAEQVYRAVTILSGSPYHRD</sequence>
<keyword evidence="1 5" id="KW-0489">Methyltransferase</keyword>
<dbReference type="Proteomes" id="UP001169063">
    <property type="component" value="Unassembled WGS sequence"/>
</dbReference>
<dbReference type="PANTHER" id="PTHR33603">
    <property type="entry name" value="METHYLTRANSFERASE"/>
    <property type="match status" value="1"/>
</dbReference>
<comment type="function">
    <text evidence="5">Specifically methylates the pseudouridine at position 1915 (m3Psi1915) in 23S rRNA.</text>
</comment>
<proteinExistence type="inferred from homology"/>
<name>A0ABT8SRJ1_9CAUL</name>
<dbReference type="NCBIfam" id="NF000988">
    <property type="entry name" value="PRK00103.2-2"/>
    <property type="match status" value="1"/>
</dbReference>
<dbReference type="Gene3D" id="3.40.1280.10">
    <property type="match status" value="1"/>
</dbReference>
<gene>
    <name evidence="5 6" type="primary">rlmH</name>
    <name evidence="6" type="ORF">Q0812_12240</name>
</gene>
<reference evidence="6" key="1">
    <citation type="submission" date="2023-07" db="EMBL/GenBank/DDBJ databases">
        <title>Brevundimonas soil sp. nov., isolated from the soil of chemical plant.</title>
        <authorList>
            <person name="Wu N."/>
        </authorList>
    </citation>
    <scope>NUCLEOTIDE SEQUENCE</scope>
    <source>
        <strain evidence="6">XZ-24</strain>
    </source>
</reference>
<evidence type="ECO:0000313" key="6">
    <source>
        <dbReference type="EMBL" id="MDO1560197.1"/>
    </source>
</evidence>
<dbReference type="PIRSF" id="PIRSF004505">
    <property type="entry name" value="MT_bac"/>
    <property type="match status" value="1"/>
</dbReference>
<comment type="caution">
    <text evidence="5">Lacks conserved residue(s) required for the propagation of feature annotation.</text>
</comment>
<keyword evidence="2 5" id="KW-0808">Transferase</keyword>
<dbReference type="HAMAP" id="MF_00658">
    <property type="entry name" value="23SrRNA_methyltr_H"/>
    <property type="match status" value="1"/>
</dbReference>
<accession>A0ABT8SRJ1</accession>
<dbReference type="EMBL" id="JAUKTR010000005">
    <property type="protein sequence ID" value="MDO1560197.1"/>
    <property type="molecule type" value="Genomic_DNA"/>
</dbReference>
<evidence type="ECO:0000256" key="5">
    <source>
        <dbReference type="HAMAP-Rule" id="MF_00658"/>
    </source>
</evidence>
<dbReference type="InterPro" id="IPR003742">
    <property type="entry name" value="RlmH-like"/>
</dbReference>
<keyword evidence="5" id="KW-0963">Cytoplasm</keyword>
<evidence type="ECO:0000313" key="7">
    <source>
        <dbReference type="Proteomes" id="UP001169063"/>
    </source>
</evidence>